<dbReference type="CDD" id="cd05402">
    <property type="entry name" value="NT_PAP_TUTase"/>
    <property type="match status" value="1"/>
</dbReference>
<evidence type="ECO:0000256" key="1">
    <source>
        <dbReference type="ARBA" id="ARBA00001936"/>
    </source>
</evidence>
<evidence type="ECO:0000256" key="7">
    <source>
        <dbReference type="SAM" id="MobiDB-lite"/>
    </source>
</evidence>
<feature type="compositionally biased region" description="Low complexity" evidence="7">
    <location>
        <begin position="772"/>
        <end position="793"/>
    </location>
</feature>
<dbReference type="InterPro" id="IPR045862">
    <property type="entry name" value="Trf4-like"/>
</dbReference>
<feature type="compositionally biased region" description="Low complexity" evidence="7">
    <location>
        <begin position="371"/>
        <end position="384"/>
    </location>
</feature>
<dbReference type="InterPro" id="IPR002058">
    <property type="entry name" value="PAP_assoc"/>
</dbReference>
<dbReference type="WBParaSite" id="HNAJ_0000199101-mRNA-1">
    <property type="protein sequence ID" value="HNAJ_0000199101-mRNA-1"/>
    <property type="gene ID" value="HNAJ_0000199101"/>
</dbReference>
<dbReference type="Pfam" id="PF03828">
    <property type="entry name" value="PAP_assoc"/>
    <property type="match status" value="1"/>
</dbReference>
<dbReference type="Gene3D" id="3.30.460.10">
    <property type="entry name" value="Beta Polymerase, domain 2"/>
    <property type="match status" value="1"/>
</dbReference>
<dbReference type="PANTHER" id="PTHR23092">
    <property type="entry name" value="POLY(A) RNA POLYMERASE"/>
    <property type="match status" value="1"/>
</dbReference>
<comment type="cofactor">
    <cofactor evidence="1">
        <name>Mn(2+)</name>
        <dbReference type="ChEBI" id="CHEBI:29035"/>
    </cofactor>
</comment>
<protein>
    <recommendedName>
        <fullName evidence="3">polynucleotide adenylyltransferase</fullName>
        <ecNumber evidence="3">2.7.7.19</ecNumber>
    </recommendedName>
</protein>
<dbReference type="SUPFAM" id="SSF81631">
    <property type="entry name" value="PAP/OAS1 substrate-binding domain"/>
    <property type="match status" value="1"/>
</dbReference>
<dbReference type="EC" id="2.7.7.19" evidence="3"/>
<dbReference type="GO" id="GO:1990817">
    <property type="term" value="F:poly(A) RNA polymerase activity"/>
    <property type="evidence" value="ECO:0007669"/>
    <property type="project" value="UniProtKB-EC"/>
</dbReference>
<keyword evidence="6" id="KW-0460">Magnesium</keyword>
<feature type="compositionally biased region" description="Polar residues" evidence="7">
    <location>
        <begin position="672"/>
        <end position="713"/>
    </location>
</feature>
<keyword evidence="11" id="KW-1185">Reference proteome</keyword>
<dbReference type="EMBL" id="UZAE01000884">
    <property type="protein sequence ID" value="VDN97849.1"/>
    <property type="molecule type" value="Genomic_DNA"/>
</dbReference>
<keyword evidence="4" id="KW-0808">Transferase</keyword>
<feature type="domain" description="PAP-associated" evidence="8">
    <location>
        <begin position="227"/>
        <end position="285"/>
    </location>
</feature>
<dbReference type="Pfam" id="PF22600">
    <property type="entry name" value="MTPAP-like_central"/>
    <property type="match status" value="1"/>
</dbReference>
<evidence type="ECO:0000313" key="10">
    <source>
        <dbReference type="EMBL" id="VDN97849.1"/>
    </source>
</evidence>
<dbReference type="OrthoDB" id="273917at2759"/>
<evidence type="ECO:0000256" key="3">
    <source>
        <dbReference type="ARBA" id="ARBA00012388"/>
    </source>
</evidence>
<organism evidence="12">
    <name type="scientific">Rodentolepis nana</name>
    <name type="common">Dwarf tapeworm</name>
    <name type="synonym">Hymenolepis nana</name>
    <dbReference type="NCBI Taxonomy" id="102285"/>
    <lineage>
        <taxon>Eukaryota</taxon>
        <taxon>Metazoa</taxon>
        <taxon>Spiralia</taxon>
        <taxon>Lophotrochozoa</taxon>
        <taxon>Platyhelminthes</taxon>
        <taxon>Cestoda</taxon>
        <taxon>Eucestoda</taxon>
        <taxon>Cyclophyllidea</taxon>
        <taxon>Hymenolepididae</taxon>
        <taxon>Rodentolepis</taxon>
    </lineage>
</organism>
<comment type="similarity">
    <text evidence="2">Belongs to the DNA polymerase type-B-like family.</text>
</comment>
<dbReference type="GO" id="GO:0031499">
    <property type="term" value="C:TRAMP complex"/>
    <property type="evidence" value="ECO:0007669"/>
    <property type="project" value="TreeGrafter"/>
</dbReference>
<gene>
    <name evidence="10" type="ORF">HNAJ_LOCUS1990</name>
</gene>
<evidence type="ECO:0000256" key="6">
    <source>
        <dbReference type="ARBA" id="ARBA00022842"/>
    </source>
</evidence>
<dbReference type="GO" id="GO:0005730">
    <property type="term" value="C:nucleolus"/>
    <property type="evidence" value="ECO:0007669"/>
    <property type="project" value="TreeGrafter"/>
</dbReference>
<feature type="region of interest" description="Disordered" evidence="7">
    <location>
        <begin position="761"/>
        <end position="807"/>
    </location>
</feature>
<dbReference type="GO" id="GO:0031123">
    <property type="term" value="P:RNA 3'-end processing"/>
    <property type="evidence" value="ECO:0007669"/>
    <property type="project" value="TreeGrafter"/>
</dbReference>
<evidence type="ECO:0000313" key="12">
    <source>
        <dbReference type="WBParaSite" id="HNAJ_0000199101-mRNA-1"/>
    </source>
</evidence>
<evidence type="ECO:0000256" key="2">
    <source>
        <dbReference type="ARBA" id="ARBA00008593"/>
    </source>
</evidence>
<reference evidence="10 11" key="2">
    <citation type="submission" date="2018-11" db="EMBL/GenBank/DDBJ databases">
        <authorList>
            <consortium name="Pathogen Informatics"/>
        </authorList>
    </citation>
    <scope>NUCLEOTIDE SEQUENCE [LARGE SCALE GENOMIC DNA]</scope>
</reference>
<name>A0A0R3T4K4_RODNA</name>
<dbReference type="InterPro" id="IPR043519">
    <property type="entry name" value="NT_sf"/>
</dbReference>
<evidence type="ECO:0000256" key="4">
    <source>
        <dbReference type="ARBA" id="ARBA00022679"/>
    </source>
</evidence>
<sequence length="807" mass="88904">MVDSVSNNTQEQDTNFVSKNTKKLKPVWRPEGTVYSPGIIGLHEEIKDFGNYISPSHEEQWARQVLVSKLRNLITSLWRNCYFDVFGSFSTGLYLPTSDIDVVISGKWQNLPLRSLEKALQACNFASDIKVLSKATVPIVKFTDIETGLRVDISFNTTNSLEAARFVTSQLCCYPVLRYLVFTLKQFLLNHELNEVFTGGISSYALVLMCTSFLKDKGLENSKEEPNLGSILMDFLFFYGTQFNYKTTGISASGQFIPKESIKQNPGDYSSPSTLVIDDPICPGNNVARRSYSALNVFKTFRAAFDVLSDRLSTDCDENHTILSSILCIKRSTIEARNKLKRRALELFQLLPSLVVPNIIHRKPLLPSPPHLVSSSKPSTVSRSLESTAPADQNVAASTASSPKEQQIIISARGFTTRPPAFLRPPNNGDVLYLSQNPPYGFFPTPVFYDTLCFPVTPQPNPTPSGSPSPNPPVYVVFPQHVLPPSFANWGVTAAYPPMHQQQQSTGTASSTDSETQNVPDCLYDCDGISDAELLNSSCMGGESSEDCQPPQNVDTVERNYKTCRSASVSITCSNLVKRLAPLRLYSSEQNVSCVHENHDLNSSCRFSSLSMLPSSSSASSTKSKNCNGGSQIMDAESPQSPLPSSQTRKSGQRKRRNLRKNRCSIPGVDSNIPSSSEQRVSHPVNSFSSSRTNGSYISSNEETEEVGSSSVHSVRKTKRRCSQLHSLESSNNKEKVSNSKAWSSFKSPVCGMDSISPEHDKALMASPNPMPMKTMTAKKGMKGKQQQQSNKSTVHTGSLKRLSNRV</sequence>
<evidence type="ECO:0000256" key="5">
    <source>
        <dbReference type="ARBA" id="ARBA00022723"/>
    </source>
</evidence>
<feature type="region of interest" description="Disordered" evidence="7">
    <location>
        <begin position="370"/>
        <end position="403"/>
    </location>
</feature>
<dbReference type="InterPro" id="IPR054708">
    <property type="entry name" value="MTPAP-like_central"/>
</dbReference>
<feature type="region of interest" description="Disordered" evidence="7">
    <location>
        <begin position="615"/>
        <end position="717"/>
    </location>
</feature>
<proteinExistence type="inferred from homology"/>
<evidence type="ECO:0000259" key="9">
    <source>
        <dbReference type="Pfam" id="PF22600"/>
    </source>
</evidence>
<keyword evidence="5" id="KW-0479">Metal-binding</keyword>
<feature type="compositionally biased region" description="Polar residues" evidence="7">
    <location>
        <begin position="638"/>
        <end position="650"/>
    </location>
</feature>
<dbReference type="GO" id="GO:0043634">
    <property type="term" value="P:polyadenylation-dependent ncRNA catabolic process"/>
    <property type="evidence" value="ECO:0007669"/>
    <property type="project" value="TreeGrafter"/>
</dbReference>
<feature type="domain" description="Poly(A) RNA polymerase mitochondrial-like central palm" evidence="9">
    <location>
        <begin position="42"/>
        <end position="165"/>
    </location>
</feature>
<evidence type="ECO:0000313" key="11">
    <source>
        <dbReference type="Proteomes" id="UP000278807"/>
    </source>
</evidence>
<dbReference type="GO" id="GO:0003729">
    <property type="term" value="F:mRNA binding"/>
    <property type="evidence" value="ECO:0007669"/>
    <property type="project" value="TreeGrafter"/>
</dbReference>
<dbReference type="Proteomes" id="UP000278807">
    <property type="component" value="Unassembled WGS sequence"/>
</dbReference>
<reference evidence="12" key="1">
    <citation type="submission" date="2017-02" db="UniProtKB">
        <authorList>
            <consortium name="WormBaseParasite"/>
        </authorList>
    </citation>
    <scope>IDENTIFICATION</scope>
</reference>
<accession>A0A0R3T4K4</accession>
<dbReference type="GO" id="GO:0046872">
    <property type="term" value="F:metal ion binding"/>
    <property type="evidence" value="ECO:0007669"/>
    <property type="project" value="UniProtKB-KW"/>
</dbReference>
<dbReference type="PANTHER" id="PTHR23092:SF15">
    <property type="entry name" value="INACTIVE NON-CANONICAL POLY(A) RNA POLYMERASE PROTEIN TRF4-2-RELATED"/>
    <property type="match status" value="1"/>
</dbReference>
<evidence type="ECO:0000259" key="8">
    <source>
        <dbReference type="Pfam" id="PF03828"/>
    </source>
</evidence>
<dbReference type="STRING" id="102285.A0A0R3T4K4"/>
<dbReference type="FunFam" id="3.30.460.10:FF:000006">
    <property type="entry name" value="non-canonical poly(A) RNA polymerase PAPD5"/>
    <property type="match status" value="1"/>
</dbReference>
<feature type="compositionally biased region" description="Basic residues" evidence="7">
    <location>
        <begin position="651"/>
        <end position="663"/>
    </location>
</feature>
<feature type="compositionally biased region" description="Polar residues" evidence="7">
    <location>
        <begin position="385"/>
        <end position="403"/>
    </location>
</feature>
<feature type="compositionally biased region" description="Low complexity" evidence="7">
    <location>
        <begin position="615"/>
        <end position="624"/>
    </location>
</feature>
<dbReference type="Gene3D" id="1.10.1410.10">
    <property type="match status" value="1"/>
</dbReference>
<dbReference type="AlphaFoldDB" id="A0A0R3T4K4"/>
<dbReference type="SUPFAM" id="SSF81301">
    <property type="entry name" value="Nucleotidyltransferase"/>
    <property type="match status" value="1"/>
</dbReference>